<accession>A0A0A5I3B2</accession>
<dbReference type="PANTHER" id="PTHR30269:SF0">
    <property type="entry name" value="MEMBRANE TRANSPORTER PROTEIN YFCA-RELATED"/>
    <property type="match status" value="1"/>
</dbReference>
<evidence type="ECO:0000256" key="8">
    <source>
        <dbReference type="RuleBase" id="RU363041"/>
    </source>
</evidence>
<dbReference type="PANTHER" id="PTHR30269">
    <property type="entry name" value="TRANSMEMBRANE PROTEIN YFCA"/>
    <property type="match status" value="1"/>
</dbReference>
<dbReference type="EMBL" id="JRWP01000004">
    <property type="protein sequence ID" value="KGY10321.1"/>
    <property type="molecule type" value="Genomic_DNA"/>
</dbReference>
<evidence type="ECO:0000313" key="9">
    <source>
        <dbReference type="EMBL" id="KGY10321.1"/>
    </source>
</evidence>
<keyword evidence="6 8" id="KW-1133">Transmembrane helix</keyword>
<evidence type="ECO:0000313" key="10">
    <source>
        <dbReference type="Proteomes" id="UP000030451"/>
    </source>
</evidence>
<feature type="transmembrane region" description="Helical" evidence="8">
    <location>
        <begin position="137"/>
        <end position="167"/>
    </location>
</feature>
<dbReference type="AlphaFoldDB" id="A0A0A5I3B2"/>
<dbReference type="RefSeq" id="WP_038136401.1">
    <property type="nucleotide sequence ID" value="NZ_JRWP01000004.1"/>
</dbReference>
<dbReference type="InterPro" id="IPR002781">
    <property type="entry name" value="TM_pro_TauE-like"/>
</dbReference>
<keyword evidence="3" id="KW-0813">Transport</keyword>
<comment type="subcellular location">
    <subcellularLocation>
        <location evidence="1 8">Cell membrane</location>
        <topology evidence="1 8">Multi-pass membrane protein</topology>
    </subcellularLocation>
</comment>
<evidence type="ECO:0000256" key="2">
    <source>
        <dbReference type="ARBA" id="ARBA00009142"/>
    </source>
</evidence>
<dbReference type="OrthoDB" id="9807082at2"/>
<dbReference type="Pfam" id="PF01925">
    <property type="entry name" value="TauE"/>
    <property type="match status" value="1"/>
</dbReference>
<dbReference type="Proteomes" id="UP000030451">
    <property type="component" value="Unassembled WGS sequence"/>
</dbReference>
<feature type="transmembrane region" description="Helical" evidence="8">
    <location>
        <begin position="203"/>
        <end position="223"/>
    </location>
</feature>
<evidence type="ECO:0000256" key="6">
    <source>
        <dbReference type="ARBA" id="ARBA00022989"/>
    </source>
</evidence>
<feature type="transmembrane region" description="Helical" evidence="8">
    <location>
        <begin position="70"/>
        <end position="89"/>
    </location>
</feature>
<evidence type="ECO:0000256" key="3">
    <source>
        <dbReference type="ARBA" id="ARBA00022448"/>
    </source>
</evidence>
<keyword evidence="7 8" id="KW-0472">Membrane</keyword>
<evidence type="ECO:0000256" key="5">
    <source>
        <dbReference type="ARBA" id="ARBA00022692"/>
    </source>
</evidence>
<dbReference type="STRING" id="379097.SE23_05130"/>
<organism evidence="9 10">
    <name type="scientific">Photobacterium sp. (strain ATCC 43367)</name>
    <dbReference type="NCBI Taxonomy" id="379097"/>
    <lineage>
        <taxon>Bacteria</taxon>
        <taxon>Pseudomonadati</taxon>
        <taxon>Pseudomonadota</taxon>
        <taxon>Gammaproteobacteria</taxon>
        <taxon>Vibrionales</taxon>
        <taxon>Vibrionaceae</taxon>
        <taxon>Vibrio</taxon>
        <taxon>Vibrio oreintalis group</taxon>
    </lineage>
</organism>
<gene>
    <name evidence="9" type="ORF">NM06_05275</name>
</gene>
<keyword evidence="5 8" id="KW-0812">Transmembrane</keyword>
<feature type="transmembrane region" description="Helical" evidence="8">
    <location>
        <begin position="96"/>
        <end position="117"/>
    </location>
</feature>
<feature type="transmembrane region" description="Helical" evidence="8">
    <location>
        <begin position="179"/>
        <end position="197"/>
    </location>
</feature>
<reference evidence="9 10" key="1">
    <citation type="submission" date="2014-10" db="EMBL/GenBank/DDBJ databases">
        <title>Genome sequencing of Vibrio sinaloensis T08.</title>
        <authorList>
            <person name="Chan K.-G."/>
            <person name="Mohamad N.I."/>
        </authorList>
    </citation>
    <scope>NUCLEOTIDE SEQUENCE [LARGE SCALE GENOMIC DNA]</scope>
    <source>
        <strain evidence="9 10">T08</strain>
    </source>
</reference>
<name>A0A0A5I3B2_PHOS4</name>
<evidence type="ECO:0000256" key="7">
    <source>
        <dbReference type="ARBA" id="ARBA00023136"/>
    </source>
</evidence>
<proteinExistence type="inferred from homology"/>
<sequence>MEWILLFVAGVLGGVLNSVAGGGSFITFPTLLFVGVPPISANATNTFAVCAGYISGAYGFKQEISQTKQIGSIILWSLVGGGLGAYFLLTIDESAFLESIPWLLLFATALFLCGQHINQFFVRFASRSTISPIWAKLSLAICLVLVCAYGGFFNAGLGVVILSYLVLAGYSNINQMNGIKLLVSSCVSIIAIVLFVANGAVDWQRGFVVMLGTLAGGYAAARVSRNIAQHHIKNFVALSSIGMTCYFFWATYA</sequence>
<feature type="transmembrane region" description="Helical" evidence="8">
    <location>
        <begin position="235"/>
        <end position="252"/>
    </location>
</feature>
<dbReference type="InterPro" id="IPR052017">
    <property type="entry name" value="TSUP"/>
</dbReference>
<comment type="caution">
    <text evidence="9">The sequence shown here is derived from an EMBL/GenBank/DDBJ whole genome shotgun (WGS) entry which is preliminary data.</text>
</comment>
<keyword evidence="4 8" id="KW-1003">Cell membrane</keyword>
<comment type="similarity">
    <text evidence="2 8">Belongs to the 4-toluene sulfonate uptake permease (TSUP) (TC 2.A.102) family.</text>
</comment>
<evidence type="ECO:0000256" key="1">
    <source>
        <dbReference type="ARBA" id="ARBA00004651"/>
    </source>
</evidence>
<protein>
    <recommendedName>
        <fullName evidence="8">Probable membrane transporter protein</fullName>
    </recommendedName>
</protein>
<dbReference type="GO" id="GO:0005886">
    <property type="term" value="C:plasma membrane"/>
    <property type="evidence" value="ECO:0007669"/>
    <property type="project" value="UniProtKB-SubCell"/>
</dbReference>
<evidence type="ECO:0000256" key="4">
    <source>
        <dbReference type="ARBA" id="ARBA00022475"/>
    </source>
</evidence>